<dbReference type="InterPro" id="IPR011060">
    <property type="entry name" value="RibuloseP-bd_barrel"/>
</dbReference>
<dbReference type="InterPro" id="IPR013785">
    <property type="entry name" value="Aldolase_TIM"/>
</dbReference>
<dbReference type="EC" id="5.1.3.1" evidence="7 10"/>
<dbReference type="Pfam" id="PF00834">
    <property type="entry name" value="Ribul_P_3_epim"/>
    <property type="match status" value="1"/>
</dbReference>
<evidence type="ECO:0000256" key="8">
    <source>
        <dbReference type="ARBA" id="ARBA00022723"/>
    </source>
</evidence>
<comment type="similarity">
    <text evidence="6 10 11">Belongs to the ribulose-phosphate 3-epimerase family.</text>
</comment>
<evidence type="ECO:0000256" key="3">
    <source>
        <dbReference type="ARBA" id="ARBA00001941"/>
    </source>
</evidence>
<dbReference type="GO" id="GO:0006098">
    <property type="term" value="P:pentose-phosphate shunt"/>
    <property type="evidence" value="ECO:0007669"/>
    <property type="project" value="UniProtKB-UniRule"/>
</dbReference>
<dbReference type="GO" id="GO:0004750">
    <property type="term" value="F:D-ribulose-phosphate 3-epimerase activity"/>
    <property type="evidence" value="ECO:0007669"/>
    <property type="project" value="UniProtKB-UniRule"/>
</dbReference>
<comment type="cofactor">
    <cofactor evidence="3">
        <name>Co(2+)</name>
        <dbReference type="ChEBI" id="CHEBI:48828"/>
    </cofactor>
</comment>
<dbReference type="Gene3D" id="3.20.20.70">
    <property type="entry name" value="Aldolase class I"/>
    <property type="match status" value="1"/>
</dbReference>
<feature type="active site" description="Proton donor" evidence="10 12">
    <location>
        <position position="177"/>
    </location>
</feature>
<evidence type="ECO:0000256" key="11">
    <source>
        <dbReference type="PIRNR" id="PIRNR001461"/>
    </source>
</evidence>
<proteinExistence type="inferred from homology"/>
<feature type="binding site" evidence="14">
    <location>
        <begin position="144"/>
        <end position="147"/>
    </location>
    <ligand>
        <name>substrate</name>
    </ligand>
</feature>
<comment type="cofactor">
    <cofactor evidence="5">
        <name>Fe(2+)</name>
        <dbReference type="ChEBI" id="CHEBI:29033"/>
    </cofactor>
</comment>
<dbReference type="SUPFAM" id="SSF51366">
    <property type="entry name" value="Ribulose-phoshate binding barrel"/>
    <property type="match status" value="1"/>
</dbReference>
<feature type="binding site" evidence="10 14">
    <location>
        <position position="67"/>
    </location>
    <ligand>
        <name>substrate</name>
    </ligand>
</feature>
<comment type="caution">
    <text evidence="10">Lacks conserved residue(s) required for the propagation of feature annotation.</text>
</comment>
<keyword evidence="8 10" id="KW-0479">Metal-binding</keyword>
<dbReference type="FunFam" id="3.20.20.70:FF:000004">
    <property type="entry name" value="Ribulose-phosphate 3-epimerase"/>
    <property type="match status" value="1"/>
</dbReference>
<reference evidence="15" key="2">
    <citation type="submission" date="2021-04" db="EMBL/GenBank/DDBJ databases">
        <authorList>
            <person name="Gilroy R."/>
        </authorList>
    </citation>
    <scope>NUCLEOTIDE SEQUENCE</scope>
    <source>
        <strain evidence="15">CHK192-19661</strain>
    </source>
</reference>
<evidence type="ECO:0000256" key="13">
    <source>
        <dbReference type="PIRSR" id="PIRSR001461-2"/>
    </source>
</evidence>
<evidence type="ECO:0000256" key="4">
    <source>
        <dbReference type="ARBA" id="ARBA00001947"/>
    </source>
</evidence>
<dbReference type="GO" id="GO:0046872">
    <property type="term" value="F:metal ion binding"/>
    <property type="evidence" value="ECO:0007669"/>
    <property type="project" value="UniProtKB-UniRule"/>
</dbReference>
<dbReference type="EMBL" id="DXCF01000005">
    <property type="protein sequence ID" value="HIZ09154.1"/>
    <property type="molecule type" value="Genomic_DNA"/>
</dbReference>
<dbReference type="GO" id="GO:0019323">
    <property type="term" value="P:pentose catabolic process"/>
    <property type="evidence" value="ECO:0007669"/>
    <property type="project" value="UniProtKB-UniRule"/>
</dbReference>
<dbReference type="GO" id="GO:0005737">
    <property type="term" value="C:cytoplasm"/>
    <property type="evidence" value="ECO:0007669"/>
    <property type="project" value="UniProtKB-ARBA"/>
</dbReference>
<dbReference type="InterPro" id="IPR026019">
    <property type="entry name" value="Ribul_P_3_epim"/>
</dbReference>
<feature type="binding site" evidence="10 13">
    <location>
        <position position="67"/>
    </location>
    <ligand>
        <name>a divalent metal cation</name>
        <dbReference type="ChEBI" id="CHEBI:60240"/>
    </ligand>
</feature>
<dbReference type="AlphaFoldDB" id="A0A9D2D5Z0"/>
<reference evidence="15" key="1">
    <citation type="journal article" date="2021" name="PeerJ">
        <title>Extensive microbial diversity within the chicken gut microbiome revealed by metagenomics and culture.</title>
        <authorList>
            <person name="Gilroy R."/>
            <person name="Ravi A."/>
            <person name="Getino M."/>
            <person name="Pursley I."/>
            <person name="Horton D.L."/>
            <person name="Alikhan N.F."/>
            <person name="Baker D."/>
            <person name="Gharbi K."/>
            <person name="Hall N."/>
            <person name="Watson M."/>
            <person name="Adriaenssens E.M."/>
            <person name="Foster-Nyarko E."/>
            <person name="Jarju S."/>
            <person name="Secka A."/>
            <person name="Antonio M."/>
            <person name="Oren A."/>
            <person name="Chaudhuri R.R."/>
            <person name="La Ragione R."/>
            <person name="Hildebrand F."/>
            <person name="Pallen M.J."/>
        </authorList>
    </citation>
    <scope>NUCLEOTIDE SEQUENCE</scope>
    <source>
        <strain evidence="15">CHK192-19661</strain>
    </source>
</reference>
<evidence type="ECO:0000313" key="16">
    <source>
        <dbReference type="Proteomes" id="UP000824025"/>
    </source>
</evidence>
<dbReference type="PIRSF" id="PIRSF001461">
    <property type="entry name" value="RPE"/>
    <property type="match status" value="1"/>
</dbReference>
<gene>
    <name evidence="10 15" type="primary">rpe</name>
    <name evidence="15" type="ORF">H9726_01575</name>
</gene>
<sequence>MREILVAPSILSADFAAMGEAVEKLERAGADMIHCDVMDGSFVPKITFGSDMVAAVRRHTSLPLDVHLMCVQPQNKIETFAAAGASRITVHFEATIDKTREVLQSIRALGVKAGLSVSPDTPVKSIYDVLPYADMLLVMSVYPGRGGQKLIERTLAKAEEAYSFLESSGLSCDIEMDGGITEANAAQVIAAGVNILVAGNTVFSAKDMAATIRRLKNA</sequence>
<feature type="binding site" evidence="10 14">
    <location>
        <position position="9"/>
    </location>
    <ligand>
        <name>substrate</name>
    </ligand>
</feature>
<dbReference type="Proteomes" id="UP000824025">
    <property type="component" value="Unassembled WGS sequence"/>
</dbReference>
<comment type="caution">
    <text evidence="15">The sequence shown here is derived from an EMBL/GenBank/DDBJ whole genome shotgun (WGS) entry which is preliminary data.</text>
</comment>
<keyword evidence="10 11" id="KW-0119">Carbohydrate metabolism</keyword>
<evidence type="ECO:0000256" key="7">
    <source>
        <dbReference type="ARBA" id="ARBA00013188"/>
    </source>
</evidence>
<dbReference type="InterPro" id="IPR000056">
    <property type="entry name" value="Ribul_P_3_epim-like"/>
</dbReference>
<feature type="binding site" evidence="10 13">
    <location>
        <position position="36"/>
    </location>
    <ligand>
        <name>a divalent metal cation</name>
        <dbReference type="ChEBI" id="CHEBI:60240"/>
    </ligand>
</feature>
<evidence type="ECO:0000256" key="6">
    <source>
        <dbReference type="ARBA" id="ARBA00009541"/>
    </source>
</evidence>
<dbReference type="HAMAP" id="MF_02227">
    <property type="entry name" value="RPE"/>
    <property type="match status" value="1"/>
</dbReference>
<evidence type="ECO:0000313" key="15">
    <source>
        <dbReference type="EMBL" id="HIZ09154.1"/>
    </source>
</evidence>
<comment type="cofactor">
    <cofactor evidence="10 13">
        <name>a divalent metal cation</name>
        <dbReference type="ChEBI" id="CHEBI:60240"/>
    </cofactor>
    <text evidence="10 13">Binds 1 divalent metal cation per subunit.</text>
</comment>
<name>A0A9D2D5Z0_9FIRM</name>
<evidence type="ECO:0000256" key="9">
    <source>
        <dbReference type="ARBA" id="ARBA00023235"/>
    </source>
</evidence>
<comment type="catalytic activity">
    <reaction evidence="1 10 11">
        <text>D-ribulose 5-phosphate = D-xylulose 5-phosphate</text>
        <dbReference type="Rhea" id="RHEA:13677"/>
        <dbReference type="ChEBI" id="CHEBI:57737"/>
        <dbReference type="ChEBI" id="CHEBI:58121"/>
        <dbReference type="EC" id="5.1.3.1"/>
    </reaction>
</comment>
<feature type="binding site" evidence="14">
    <location>
        <position position="179"/>
    </location>
    <ligand>
        <name>substrate</name>
    </ligand>
</feature>
<dbReference type="CDD" id="cd00429">
    <property type="entry name" value="RPE"/>
    <property type="match status" value="1"/>
</dbReference>
<evidence type="ECO:0000256" key="10">
    <source>
        <dbReference type="HAMAP-Rule" id="MF_02227"/>
    </source>
</evidence>
<feature type="active site" description="Proton acceptor" evidence="10 12">
    <location>
        <position position="36"/>
    </location>
</feature>
<protein>
    <recommendedName>
        <fullName evidence="7 10">Ribulose-phosphate 3-epimerase</fullName>
        <ecNumber evidence="7 10">5.1.3.1</ecNumber>
    </recommendedName>
</protein>
<dbReference type="NCBIfam" id="NF004076">
    <property type="entry name" value="PRK05581.1-4"/>
    <property type="match status" value="1"/>
</dbReference>
<dbReference type="NCBIfam" id="TIGR01163">
    <property type="entry name" value="rpe"/>
    <property type="match status" value="1"/>
</dbReference>
<keyword evidence="13" id="KW-0464">Manganese</keyword>
<accession>A0A9D2D5Z0</accession>
<comment type="cofactor">
    <cofactor evidence="4">
        <name>Zn(2+)</name>
        <dbReference type="ChEBI" id="CHEBI:29105"/>
    </cofactor>
</comment>
<comment type="cofactor">
    <cofactor evidence="2">
        <name>Mn(2+)</name>
        <dbReference type="ChEBI" id="CHEBI:29035"/>
    </cofactor>
</comment>
<organism evidence="15 16">
    <name type="scientific">Candidatus Borkfalkia avicola</name>
    <dbReference type="NCBI Taxonomy" id="2838503"/>
    <lineage>
        <taxon>Bacteria</taxon>
        <taxon>Bacillati</taxon>
        <taxon>Bacillota</taxon>
        <taxon>Clostridia</taxon>
        <taxon>Christensenellales</taxon>
        <taxon>Christensenellaceae</taxon>
        <taxon>Candidatus Borkfalkia</taxon>
    </lineage>
</organism>
<feature type="binding site" evidence="10 13">
    <location>
        <position position="177"/>
    </location>
    <ligand>
        <name>a divalent metal cation</name>
        <dbReference type="ChEBI" id="CHEBI:60240"/>
    </ligand>
</feature>
<evidence type="ECO:0000256" key="14">
    <source>
        <dbReference type="PIRSR" id="PIRSR001461-3"/>
    </source>
</evidence>
<dbReference type="PANTHER" id="PTHR11749">
    <property type="entry name" value="RIBULOSE-5-PHOSPHATE-3-EPIMERASE"/>
    <property type="match status" value="1"/>
</dbReference>
<keyword evidence="13" id="KW-0170">Cobalt</keyword>
<evidence type="ECO:0000256" key="5">
    <source>
        <dbReference type="ARBA" id="ARBA00001954"/>
    </source>
</evidence>
<keyword evidence="9 10" id="KW-0413">Isomerase</keyword>
<evidence type="ECO:0000256" key="2">
    <source>
        <dbReference type="ARBA" id="ARBA00001936"/>
    </source>
</evidence>
<evidence type="ECO:0000256" key="12">
    <source>
        <dbReference type="PIRSR" id="PIRSR001461-1"/>
    </source>
</evidence>
<feature type="binding site" evidence="10 13">
    <location>
        <position position="34"/>
    </location>
    <ligand>
        <name>a divalent metal cation</name>
        <dbReference type="ChEBI" id="CHEBI:60240"/>
    </ligand>
</feature>
<comment type="function">
    <text evidence="10">Catalyzes the reversible epimerization of D-ribulose 5-phosphate to D-xylulose 5-phosphate.</text>
</comment>
<keyword evidence="13" id="KW-0862">Zinc</keyword>
<evidence type="ECO:0000256" key="1">
    <source>
        <dbReference type="ARBA" id="ARBA00001782"/>
    </source>
</evidence>
<comment type="pathway">
    <text evidence="10">Carbohydrate degradation.</text>
</comment>
<feature type="binding site" evidence="10">
    <location>
        <begin position="177"/>
        <end position="179"/>
    </location>
    <ligand>
        <name>substrate</name>
    </ligand>
</feature>